<protein>
    <submittedName>
        <fullName evidence="2">Uncharacterized protein</fullName>
    </submittedName>
</protein>
<feature type="region of interest" description="Disordered" evidence="1">
    <location>
        <begin position="103"/>
        <end position="128"/>
    </location>
</feature>
<organism evidence="2 3">
    <name type="scientific">Sinorhizobium medicae</name>
    <dbReference type="NCBI Taxonomy" id="110321"/>
    <lineage>
        <taxon>Bacteria</taxon>
        <taxon>Pseudomonadati</taxon>
        <taxon>Pseudomonadota</taxon>
        <taxon>Alphaproteobacteria</taxon>
        <taxon>Hyphomicrobiales</taxon>
        <taxon>Rhizobiaceae</taxon>
        <taxon>Sinorhizobium/Ensifer group</taxon>
        <taxon>Sinorhizobium</taxon>
    </lineage>
</organism>
<dbReference type="EMBL" id="CABFNB010000026">
    <property type="protein sequence ID" value="VTZ59748.1"/>
    <property type="molecule type" value="Genomic_DNA"/>
</dbReference>
<feature type="compositionally biased region" description="Basic and acidic residues" evidence="1">
    <location>
        <begin position="119"/>
        <end position="128"/>
    </location>
</feature>
<accession>A0A508WQG3</accession>
<evidence type="ECO:0000313" key="2">
    <source>
        <dbReference type="EMBL" id="VTZ59748.1"/>
    </source>
</evidence>
<evidence type="ECO:0000256" key="1">
    <source>
        <dbReference type="SAM" id="MobiDB-lite"/>
    </source>
</evidence>
<reference evidence="2 3" key="1">
    <citation type="submission" date="2019-06" db="EMBL/GenBank/DDBJ databases">
        <authorList>
            <person name="Le Quere A."/>
            <person name="Colella S."/>
        </authorList>
    </citation>
    <scope>NUCLEOTIDE SEQUENCE [LARGE SCALE GENOMIC DNA]</scope>
    <source>
        <strain evidence="2">EmedicaeMD41</strain>
    </source>
</reference>
<proteinExistence type="predicted"/>
<sequence length="179" mass="20886">MRLWPSFFDQRDQHTNTDDTLPSYDAKLRQVAAQSVHQHCPLPDQKFPDAMQHHDTLLLLALHRNDAHRRPRHRLADRLGICRVILLPLHAWLDVRRRHQPNLVPQRNEDPSPVVPGRTRLDSDQARRQCPEETCNIVTSQLSADHYRAHRVYAMHLKDMLGDIQTDCANMLHGRLSLM</sequence>
<gene>
    <name evidence="2" type="ORF">EMEDMD4_1210006</name>
</gene>
<dbReference type="AlphaFoldDB" id="A0A508WQG3"/>
<name>A0A508WQG3_9HYPH</name>
<dbReference type="Proteomes" id="UP000507954">
    <property type="component" value="Unassembled WGS sequence"/>
</dbReference>
<evidence type="ECO:0000313" key="3">
    <source>
        <dbReference type="Proteomes" id="UP000507954"/>
    </source>
</evidence>